<proteinExistence type="predicted"/>
<dbReference type="CDD" id="cd21691">
    <property type="entry name" value="GH2-like_DHX8"/>
    <property type="match status" value="1"/>
</dbReference>
<dbReference type="EMBL" id="CALNXK010000035">
    <property type="protein sequence ID" value="CAH3121053.1"/>
    <property type="molecule type" value="Genomic_DNA"/>
</dbReference>
<evidence type="ECO:0000313" key="4">
    <source>
        <dbReference type="Proteomes" id="UP001159405"/>
    </source>
</evidence>
<evidence type="ECO:0000256" key="1">
    <source>
        <dbReference type="SAM" id="MobiDB-lite"/>
    </source>
</evidence>
<dbReference type="InterPro" id="IPR055349">
    <property type="entry name" value="GH2_GIPC"/>
</dbReference>
<sequence length="186" mass="20783">MCLPCVQQDIKMEELQQLEQLSLVSKICTELDNHLGINDKDLAEFIIMLGEKNPSLDKFQAALAESGAEFPESFTSNLLRLIQKMKPKLETANDQAGTSIEDDKENNLSSREKKRTAFPGLCIPDETKEKRDVSIISLACVICNAFSSYLGHKRGLIVPGVPCRDRGKWVVESLRDRSHACFAKKA</sequence>
<keyword evidence="4" id="KW-1185">Reference proteome</keyword>
<gene>
    <name evidence="3" type="ORF">PLOB_00028408</name>
</gene>
<comment type="caution">
    <text evidence="3">The sequence shown here is derived from an EMBL/GenBank/DDBJ whole genome shotgun (WGS) entry which is preliminary data.</text>
</comment>
<evidence type="ECO:0000259" key="2">
    <source>
        <dbReference type="Pfam" id="PF25082"/>
    </source>
</evidence>
<evidence type="ECO:0000313" key="3">
    <source>
        <dbReference type="EMBL" id="CAH3121053.1"/>
    </source>
</evidence>
<feature type="region of interest" description="Disordered" evidence="1">
    <location>
        <begin position="90"/>
        <end position="112"/>
    </location>
</feature>
<dbReference type="InterPro" id="IPR049588">
    <property type="entry name" value="DHX8_GH2-like"/>
</dbReference>
<protein>
    <recommendedName>
        <fullName evidence="2">GIPC GH2 domain-containing protein</fullName>
    </recommendedName>
</protein>
<feature type="domain" description="GIPC GH2" evidence="2">
    <location>
        <begin position="14"/>
        <end position="78"/>
    </location>
</feature>
<accession>A0ABN8NU16</accession>
<name>A0ABN8NU16_9CNID</name>
<reference evidence="3 4" key="1">
    <citation type="submission" date="2022-05" db="EMBL/GenBank/DDBJ databases">
        <authorList>
            <consortium name="Genoscope - CEA"/>
            <person name="William W."/>
        </authorList>
    </citation>
    <scope>NUCLEOTIDE SEQUENCE [LARGE SCALE GENOMIC DNA]</scope>
</reference>
<organism evidence="3 4">
    <name type="scientific">Porites lobata</name>
    <dbReference type="NCBI Taxonomy" id="104759"/>
    <lineage>
        <taxon>Eukaryota</taxon>
        <taxon>Metazoa</taxon>
        <taxon>Cnidaria</taxon>
        <taxon>Anthozoa</taxon>
        <taxon>Hexacorallia</taxon>
        <taxon>Scleractinia</taxon>
        <taxon>Fungiina</taxon>
        <taxon>Poritidae</taxon>
        <taxon>Porites</taxon>
    </lineage>
</organism>
<dbReference type="Proteomes" id="UP001159405">
    <property type="component" value="Unassembled WGS sequence"/>
</dbReference>
<dbReference type="Pfam" id="PF25082">
    <property type="entry name" value="GIPC1_GH2"/>
    <property type="match status" value="1"/>
</dbReference>